<organism evidence="3 4">
    <name type="scientific">Ciona intestinalis</name>
    <name type="common">Transparent sea squirt</name>
    <name type="synonym">Ascidia intestinalis</name>
    <dbReference type="NCBI Taxonomy" id="7719"/>
    <lineage>
        <taxon>Eukaryota</taxon>
        <taxon>Metazoa</taxon>
        <taxon>Chordata</taxon>
        <taxon>Tunicata</taxon>
        <taxon>Ascidiacea</taxon>
        <taxon>Phlebobranchia</taxon>
        <taxon>Cionidae</taxon>
        <taxon>Ciona</taxon>
    </lineage>
</organism>
<dbReference type="Ensembl" id="ENSCINT00000036538.1">
    <property type="protein sequence ID" value="ENSCINP00000030898.1"/>
    <property type="gene ID" value="ENSCING00000020923.1"/>
</dbReference>
<evidence type="ECO:0000313" key="3">
    <source>
        <dbReference type="Ensembl" id="ENSCINP00000030898.1"/>
    </source>
</evidence>
<name>H2XML5_CIOIN</name>
<dbReference type="InParanoid" id="H2XML5"/>
<reference evidence="3" key="2">
    <citation type="submission" date="2025-08" db="UniProtKB">
        <authorList>
            <consortium name="Ensembl"/>
        </authorList>
    </citation>
    <scope>IDENTIFICATION</scope>
</reference>
<dbReference type="AlphaFoldDB" id="H2XML5"/>
<protein>
    <submittedName>
        <fullName evidence="3">Uncharacterized LOC100178618</fullName>
    </submittedName>
</protein>
<keyword evidence="1" id="KW-0175">Coiled coil</keyword>
<sequence length="197" mass="23124">MKSNIETNPNYNKDMTQQKKECSADVTSRPETSGTHRRHLHTRGRKITRSRLLLTSQYYKTELLPCVSLQRVVYKAPQNCNPIVTSRCQHNTSQLINQTSQFSSENTLETLEYIRQADHVTSVERKKQSISSKFSRMKKELKKLKNEIVALRRLDELEIKRAEKINKDLKTLKQSELRLNLRSMEIEKKQQLLIQPI</sequence>
<evidence type="ECO:0000256" key="1">
    <source>
        <dbReference type="SAM" id="Coils"/>
    </source>
</evidence>
<keyword evidence="4" id="KW-1185">Reference proteome</keyword>
<feature type="region of interest" description="Disordered" evidence="2">
    <location>
        <begin position="1"/>
        <end position="44"/>
    </location>
</feature>
<evidence type="ECO:0000313" key="4">
    <source>
        <dbReference type="Proteomes" id="UP000008144"/>
    </source>
</evidence>
<dbReference type="Proteomes" id="UP000008144">
    <property type="component" value="Unassembled WGS sequence"/>
</dbReference>
<dbReference type="HOGENOM" id="CLU_1383746_0_0_1"/>
<gene>
    <name evidence="3" type="primary">LOC100178618</name>
</gene>
<accession>H2XML5</accession>
<evidence type="ECO:0000256" key="2">
    <source>
        <dbReference type="SAM" id="MobiDB-lite"/>
    </source>
</evidence>
<reference evidence="3" key="3">
    <citation type="submission" date="2025-09" db="UniProtKB">
        <authorList>
            <consortium name="Ensembl"/>
        </authorList>
    </citation>
    <scope>IDENTIFICATION</scope>
</reference>
<feature type="coiled-coil region" evidence="1">
    <location>
        <begin position="127"/>
        <end position="154"/>
    </location>
</feature>
<feature type="compositionally biased region" description="Basic residues" evidence="2">
    <location>
        <begin position="35"/>
        <end position="44"/>
    </location>
</feature>
<proteinExistence type="predicted"/>
<feature type="compositionally biased region" description="Polar residues" evidence="2">
    <location>
        <begin position="1"/>
        <end position="15"/>
    </location>
</feature>
<reference evidence="4" key="1">
    <citation type="journal article" date="2002" name="Science">
        <title>The draft genome of Ciona intestinalis: insights into chordate and vertebrate origins.</title>
        <authorList>
            <person name="Dehal P."/>
            <person name="Satou Y."/>
            <person name="Campbell R.K."/>
            <person name="Chapman J."/>
            <person name="Degnan B."/>
            <person name="De Tomaso A."/>
            <person name="Davidson B."/>
            <person name="Di Gregorio A."/>
            <person name="Gelpke M."/>
            <person name="Goodstein D.M."/>
            <person name="Harafuji N."/>
            <person name="Hastings K.E."/>
            <person name="Ho I."/>
            <person name="Hotta K."/>
            <person name="Huang W."/>
            <person name="Kawashima T."/>
            <person name="Lemaire P."/>
            <person name="Martinez D."/>
            <person name="Meinertzhagen I.A."/>
            <person name="Necula S."/>
            <person name="Nonaka M."/>
            <person name="Putnam N."/>
            <person name="Rash S."/>
            <person name="Saiga H."/>
            <person name="Satake M."/>
            <person name="Terry A."/>
            <person name="Yamada L."/>
            <person name="Wang H.G."/>
            <person name="Awazu S."/>
            <person name="Azumi K."/>
            <person name="Boore J."/>
            <person name="Branno M."/>
            <person name="Chin-Bow S."/>
            <person name="DeSantis R."/>
            <person name="Doyle S."/>
            <person name="Francino P."/>
            <person name="Keys D.N."/>
            <person name="Haga S."/>
            <person name="Hayashi H."/>
            <person name="Hino K."/>
            <person name="Imai K.S."/>
            <person name="Inaba K."/>
            <person name="Kano S."/>
            <person name="Kobayashi K."/>
            <person name="Kobayashi M."/>
            <person name="Lee B.I."/>
            <person name="Makabe K.W."/>
            <person name="Manohar C."/>
            <person name="Matassi G."/>
            <person name="Medina M."/>
            <person name="Mochizuki Y."/>
            <person name="Mount S."/>
            <person name="Morishita T."/>
            <person name="Miura S."/>
            <person name="Nakayama A."/>
            <person name="Nishizaka S."/>
            <person name="Nomoto H."/>
            <person name="Ohta F."/>
            <person name="Oishi K."/>
            <person name="Rigoutsos I."/>
            <person name="Sano M."/>
            <person name="Sasaki A."/>
            <person name="Sasakura Y."/>
            <person name="Shoguchi E."/>
            <person name="Shin-i T."/>
            <person name="Spagnuolo A."/>
            <person name="Stainier D."/>
            <person name="Suzuki M.M."/>
            <person name="Tassy O."/>
            <person name="Takatori N."/>
            <person name="Tokuoka M."/>
            <person name="Yagi K."/>
            <person name="Yoshizaki F."/>
            <person name="Wada S."/>
            <person name="Zhang C."/>
            <person name="Hyatt P.D."/>
            <person name="Larimer F."/>
            <person name="Detter C."/>
            <person name="Doggett N."/>
            <person name="Glavina T."/>
            <person name="Hawkins T."/>
            <person name="Richardson P."/>
            <person name="Lucas S."/>
            <person name="Kohara Y."/>
            <person name="Levine M."/>
            <person name="Satoh N."/>
            <person name="Rokhsar D.S."/>
        </authorList>
    </citation>
    <scope>NUCLEOTIDE SEQUENCE [LARGE SCALE GENOMIC DNA]</scope>
</reference>